<dbReference type="GO" id="GO:0016020">
    <property type="term" value="C:membrane"/>
    <property type="evidence" value="ECO:0007669"/>
    <property type="project" value="UniProtKB-SubCell"/>
</dbReference>
<accession>A0A2B7XZA1</accession>
<dbReference type="PANTHER" id="PTHR33048">
    <property type="entry name" value="PTH11-LIKE INTEGRAL MEMBRANE PROTEIN (AFU_ORTHOLOGUE AFUA_5G11245)"/>
    <property type="match status" value="1"/>
</dbReference>
<dbReference type="AlphaFoldDB" id="A0A2B7XZA1"/>
<feature type="region of interest" description="Disordered" evidence="6">
    <location>
        <begin position="292"/>
        <end position="327"/>
    </location>
</feature>
<comment type="similarity">
    <text evidence="5">Belongs to the SAT4 family.</text>
</comment>
<evidence type="ECO:0000256" key="7">
    <source>
        <dbReference type="SAM" id="Phobius"/>
    </source>
</evidence>
<feature type="transmembrane region" description="Helical" evidence="7">
    <location>
        <begin position="6"/>
        <end position="24"/>
    </location>
</feature>
<dbReference type="PANTHER" id="PTHR33048:SF2">
    <property type="entry name" value="SRPK"/>
    <property type="match status" value="1"/>
</dbReference>
<feature type="transmembrane region" description="Helical" evidence="7">
    <location>
        <begin position="179"/>
        <end position="202"/>
    </location>
</feature>
<feature type="domain" description="Rhodopsin" evidence="8">
    <location>
        <begin position="21"/>
        <end position="273"/>
    </location>
</feature>
<sequence length="430" mass="48124">MGGGDPEAWTLMSIGIFVIILRVYSRWSVVGFSKFQLDDYLMPLVAIIFAAEATAAYMVLVWHGLANTNMTPEERATLSPSSEEYRQRVLGSKIHVIGTQFYALILWLVKFSIVVFYSRLTAGLESLNFPRRIRITYVILGVTYVAVVLTLFLSCRPFHKFWQINPDPGNSCQAPRSRIYLLTVLIPNVLTDILLLSVPLPLLWKVNISLRKKILLMCLYGGGIFVIAAAIIRVALVWTAGRQVAVTSSKWACRETFVALIVANLPIFQPFVRQLTFGHGFTAFISSARRRPSQRHALSRKDIHQRHRQRREHEQRERAASYARKRALHPLSVPADETVWGIEGGIMLDEEMGSAENEGENKNSADGGNAHEHEHRDADRGGGSGHSGKKKIASPPPNGIVMTQEMVVESAPWLPTRPNPALKGRSYFPS</sequence>
<evidence type="ECO:0000256" key="4">
    <source>
        <dbReference type="ARBA" id="ARBA00023136"/>
    </source>
</evidence>
<keyword evidence="10" id="KW-1185">Reference proteome</keyword>
<organism evidence="9 10">
    <name type="scientific">Polytolypa hystricis (strain UAMH7299)</name>
    <dbReference type="NCBI Taxonomy" id="1447883"/>
    <lineage>
        <taxon>Eukaryota</taxon>
        <taxon>Fungi</taxon>
        <taxon>Dikarya</taxon>
        <taxon>Ascomycota</taxon>
        <taxon>Pezizomycotina</taxon>
        <taxon>Eurotiomycetes</taxon>
        <taxon>Eurotiomycetidae</taxon>
        <taxon>Onygenales</taxon>
        <taxon>Onygenales incertae sedis</taxon>
        <taxon>Polytolypa</taxon>
    </lineage>
</organism>
<gene>
    <name evidence="9" type="ORF">AJ80_06005</name>
</gene>
<feature type="transmembrane region" description="Helical" evidence="7">
    <location>
        <begin position="94"/>
        <end position="117"/>
    </location>
</feature>
<keyword evidence="2 7" id="KW-0812">Transmembrane</keyword>
<feature type="compositionally biased region" description="Basic and acidic residues" evidence="6">
    <location>
        <begin position="359"/>
        <end position="380"/>
    </location>
</feature>
<feature type="region of interest" description="Disordered" evidence="6">
    <location>
        <begin position="354"/>
        <end position="430"/>
    </location>
</feature>
<dbReference type="InterPro" id="IPR052337">
    <property type="entry name" value="SAT4-like"/>
</dbReference>
<evidence type="ECO:0000256" key="3">
    <source>
        <dbReference type="ARBA" id="ARBA00022989"/>
    </source>
</evidence>
<comment type="caution">
    <text evidence="9">The sequence shown here is derived from an EMBL/GenBank/DDBJ whole genome shotgun (WGS) entry which is preliminary data.</text>
</comment>
<proteinExistence type="inferred from homology"/>
<evidence type="ECO:0000256" key="2">
    <source>
        <dbReference type="ARBA" id="ARBA00022692"/>
    </source>
</evidence>
<dbReference type="EMBL" id="PDNA01000095">
    <property type="protein sequence ID" value="PGH14265.1"/>
    <property type="molecule type" value="Genomic_DNA"/>
</dbReference>
<evidence type="ECO:0000256" key="5">
    <source>
        <dbReference type="ARBA" id="ARBA00038359"/>
    </source>
</evidence>
<comment type="subcellular location">
    <subcellularLocation>
        <location evidence="1">Membrane</location>
        <topology evidence="1">Multi-pass membrane protein</topology>
    </subcellularLocation>
</comment>
<name>A0A2B7XZA1_POLH7</name>
<keyword evidence="3 7" id="KW-1133">Transmembrane helix</keyword>
<protein>
    <recommendedName>
        <fullName evidence="8">Rhodopsin domain-containing protein</fullName>
    </recommendedName>
</protein>
<feature type="transmembrane region" description="Helical" evidence="7">
    <location>
        <begin position="44"/>
        <end position="65"/>
    </location>
</feature>
<dbReference type="Proteomes" id="UP000224634">
    <property type="component" value="Unassembled WGS sequence"/>
</dbReference>
<evidence type="ECO:0000256" key="6">
    <source>
        <dbReference type="SAM" id="MobiDB-lite"/>
    </source>
</evidence>
<evidence type="ECO:0000259" key="8">
    <source>
        <dbReference type="Pfam" id="PF20684"/>
    </source>
</evidence>
<feature type="compositionally biased region" description="Basic residues" evidence="6">
    <location>
        <begin position="292"/>
        <end position="310"/>
    </location>
</feature>
<dbReference type="Pfam" id="PF20684">
    <property type="entry name" value="Fung_rhodopsin"/>
    <property type="match status" value="1"/>
</dbReference>
<dbReference type="OrthoDB" id="2988756at2759"/>
<evidence type="ECO:0000313" key="10">
    <source>
        <dbReference type="Proteomes" id="UP000224634"/>
    </source>
</evidence>
<keyword evidence="4 7" id="KW-0472">Membrane</keyword>
<feature type="transmembrane region" description="Helical" evidence="7">
    <location>
        <begin position="214"/>
        <end position="238"/>
    </location>
</feature>
<reference evidence="9 10" key="1">
    <citation type="submission" date="2017-10" db="EMBL/GenBank/DDBJ databases">
        <title>Comparative genomics in systemic dimorphic fungi from Ajellomycetaceae.</title>
        <authorList>
            <person name="Munoz J.F."/>
            <person name="Mcewen J.G."/>
            <person name="Clay O.K."/>
            <person name="Cuomo C.A."/>
        </authorList>
    </citation>
    <scope>NUCLEOTIDE SEQUENCE [LARGE SCALE GENOMIC DNA]</scope>
    <source>
        <strain evidence="9 10">UAMH7299</strain>
    </source>
</reference>
<evidence type="ECO:0000256" key="1">
    <source>
        <dbReference type="ARBA" id="ARBA00004141"/>
    </source>
</evidence>
<feature type="transmembrane region" description="Helical" evidence="7">
    <location>
        <begin position="137"/>
        <end position="159"/>
    </location>
</feature>
<dbReference type="InterPro" id="IPR049326">
    <property type="entry name" value="Rhodopsin_dom_fungi"/>
</dbReference>
<evidence type="ECO:0000313" key="9">
    <source>
        <dbReference type="EMBL" id="PGH14265.1"/>
    </source>
</evidence>